<feature type="compositionally biased region" description="Basic residues" evidence="1">
    <location>
        <begin position="209"/>
        <end position="219"/>
    </location>
</feature>
<dbReference type="EMBL" id="JATAAI010000034">
    <property type="protein sequence ID" value="KAK1735448.1"/>
    <property type="molecule type" value="Genomic_DNA"/>
</dbReference>
<gene>
    <name evidence="2" type="ORF">QTG54_014062</name>
</gene>
<proteinExistence type="predicted"/>
<comment type="caution">
    <text evidence="2">The sequence shown here is derived from an EMBL/GenBank/DDBJ whole genome shotgun (WGS) entry which is preliminary data.</text>
</comment>
<feature type="region of interest" description="Disordered" evidence="1">
    <location>
        <begin position="194"/>
        <end position="259"/>
    </location>
</feature>
<protein>
    <submittedName>
        <fullName evidence="2">Uncharacterized protein</fullName>
    </submittedName>
</protein>
<dbReference type="AlphaFoldDB" id="A0AAD9D7B2"/>
<evidence type="ECO:0000256" key="1">
    <source>
        <dbReference type="SAM" id="MobiDB-lite"/>
    </source>
</evidence>
<reference evidence="2" key="1">
    <citation type="submission" date="2023-06" db="EMBL/GenBank/DDBJ databases">
        <title>Survivors Of The Sea: Transcriptome response of Skeletonema marinoi to long-term dormancy.</title>
        <authorList>
            <person name="Pinder M.I.M."/>
            <person name="Kourtchenko O."/>
            <person name="Robertson E.K."/>
            <person name="Larsson T."/>
            <person name="Maumus F."/>
            <person name="Osuna-Cruz C.M."/>
            <person name="Vancaester E."/>
            <person name="Stenow R."/>
            <person name="Vandepoele K."/>
            <person name="Ploug H."/>
            <person name="Bruchert V."/>
            <person name="Godhe A."/>
            <person name="Topel M."/>
        </authorList>
    </citation>
    <scope>NUCLEOTIDE SEQUENCE</scope>
    <source>
        <strain evidence="2">R05AC</strain>
    </source>
</reference>
<dbReference type="Proteomes" id="UP001224775">
    <property type="component" value="Unassembled WGS sequence"/>
</dbReference>
<accession>A0AAD9D7B2</accession>
<organism evidence="2 3">
    <name type="scientific">Skeletonema marinoi</name>
    <dbReference type="NCBI Taxonomy" id="267567"/>
    <lineage>
        <taxon>Eukaryota</taxon>
        <taxon>Sar</taxon>
        <taxon>Stramenopiles</taxon>
        <taxon>Ochrophyta</taxon>
        <taxon>Bacillariophyta</taxon>
        <taxon>Coscinodiscophyceae</taxon>
        <taxon>Thalassiosirophycidae</taxon>
        <taxon>Thalassiosirales</taxon>
        <taxon>Skeletonemataceae</taxon>
        <taxon>Skeletonema</taxon>
        <taxon>Skeletonema marinoi-dohrnii complex</taxon>
    </lineage>
</organism>
<evidence type="ECO:0000313" key="2">
    <source>
        <dbReference type="EMBL" id="KAK1735448.1"/>
    </source>
</evidence>
<feature type="compositionally biased region" description="Polar residues" evidence="1">
    <location>
        <begin position="236"/>
        <end position="259"/>
    </location>
</feature>
<sequence>MVTAIKVAVTKESSSTEGAVDIGVASSFSGVEHTKNDNHPTLKRYYGDPTNNNKSLCNSFESLTESINGGGVTIATAAANNFAGYASYAEIEAVCSGDTTSTIETAVNGTPNSDYFMPYSKIMAESATAGDCGEAAAAAKRPRLEHQASESQNYAMSTEIMNRAQFVVSPVQFVSPAGPGLNDKQLHQQLHPQPVQSFAHQKIKASAPKQKKVQKRKSNPTKPPKSTPKNDATFKRQVQQKQKSAQPKKTSNATAQETNDAADVSLGKYGARGITMRPSKKWQVQYFYHGKSRYIGVFKSKTIALAAYETTREILGGNRHSSLTDEEVNSNLQSARKAVFDALRTEKA</sequence>
<name>A0AAD9D7B2_9STRA</name>
<evidence type="ECO:0000313" key="3">
    <source>
        <dbReference type="Proteomes" id="UP001224775"/>
    </source>
</evidence>
<keyword evidence="3" id="KW-1185">Reference proteome</keyword>